<organism evidence="9 10">
    <name type="scientific">Asterophora parasitica</name>
    <dbReference type="NCBI Taxonomy" id="117018"/>
    <lineage>
        <taxon>Eukaryota</taxon>
        <taxon>Fungi</taxon>
        <taxon>Dikarya</taxon>
        <taxon>Basidiomycota</taxon>
        <taxon>Agaricomycotina</taxon>
        <taxon>Agaricomycetes</taxon>
        <taxon>Agaricomycetidae</taxon>
        <taxon>Agaricales</taxon>
        <taxon>Tricholomatineae</taxon>
        <taxon>Lyophyllaceae</taxon>
        <taxon>Asterophora</taxon>
    </lineage>
</organism>
<name>A0A9P7KAT3_9AGAR</name>
<gene>
    <name evidence="9" type="ORF">DXG03_003394</name>
</gene>
<keyword evidence="3" id="KW-0489">Methyltransferase</keyword>
<dbReference type="HAMAP" id="MF_01547">
    <property type="entry name" value="RNA_methyltr_E"/>
    <property type="match status" value="1"/>
</dbReference>
<dbReference type="Pfam" id="PF01728">
    <property type="entry name" value="FtsJ"/>
    <property type="match status" value="2"/>
</dbReference>
<dbReference type="InterPro" id="IPR015507">
    <property type="entry name" value="rRNA-MeTfrase_E"/>
</dbReference>
<evidence type="ECO:0000256" key="1">
    <source>
        <dbReference type="ARBA" id="ARBA00009258"/>
    </source>
</evidence>
<keyword evidence="10" id="KW-1185">Reference proteome</keyword>
<dbReference type="GO" id="GO:0008650">
    <property type="term" value="F:rRNA (uridine-2'-O-)-methyltransferase activity"/>
    <property type="evidence" value="ECO:0007669"/>
    <property type="project" value="TreeGrafter"/>
</dbReference>
<dbReference type="EMBL" id="JABCKV010000205">
    <property type="protein sequence ID" value="KAG5642225.1"/>
    <property type="molecule type" value="Genomic_DNA"/>
</dbReference>
<keyword evidence="5 7" id="KW-0949">S-adenosyl-L-methionine</keyword>
<sequence length="312" mass="34622">MTFRQSLIALSKSKSAKAWLARQFQDPYVKQRLSDPQAYRARSAFKLVEIDSQYYHFLTKPDVKAVVDLGAAPGGWSQVVAGKLGWDESRPQEEAASTAAGVGGEDVSKATGDYGLDADMTWSSMTRVPTRRPRRKVQGELLAFDPLNIDFVNSDEIASTTGRGTIVALDLLRMQPIHGVHCIQTDFLSPEAERLIHGLLSVKGNPEGKVDVILSDMAANASGNQVRDIESSLEICQSVFEFARRNLRTAEDIGRKRGGVLLMKYFTHPLLQDFYIKKLRPNFHDVKSIKPPSSRGDSNEAYFLCQGWKGDS</sequence>
<comment type="caution">
    <text evidence="9">The sequence shown here is derived from an EMBL/GenBank/DDBJ whole genome shotgun (WGS) entry which is preliminary data.</text>
</comment>
<accession>A0A9P7KAT3</accession>
<evidence type="ECO:0000256" key="6">
    <source>
        <dbReference type="ARBA" id="ARBA00041184"/>
    </source>
</evidence>
<dbReference type="PIRSF" id="PIRSF005461">
    <property type="entry name" value="23S_rRNA_mtase"/>
    <property type="match status" value="1"/>
</dbReference>
<evidence type="ECO:0000259" key="8">
    <source>
        <dbReference type="Pfam" id="PF01728"/>
    </source>
</evidence>
<proteinExistence type="inferred from homology"/>
<dbReference type="GO" id="GO:0005739">
    <property type="term" value="C:mitochondrion"/>
    <property type="evidence" value="ECO:0007669"/>
    <property type="project" value="TreeGrafter"/>
</dbReference>
<dbReference type="InterPro" id="IPR029063">
    <property type="entry name" value="SAM-dependent_MTases_sf"/>
</dbReference>
<evidence type="ECO:0000256" key="4">
    <source>
        <dbReference type="ARBA" id="ARBA00022679"/>
    </source>
</evidence>
<evidence type="ECO:0000256" key="3">
    <source>
        <dbReference type="ARBA" id="ARBA00022603"/>
    </source>
</evidence>
<evidence type="ECO:0000313" key="9">
    <source>
        <dbReference type="EMBL" id="KAG5642225.1"/>
    </source>
</evidence>
<reference evidence="9" key="1">
    <citation type="submission" date="2020-07" db="EMBL/GenBank/DDBJ databases">
        <authorList>
            <person name="Nieuwenhuis M."/>
            <person name="Van De Peppel L.J.J."/>
        </authorList>
    </citation>
    <scope>NUCLEOTIDE SEQUENCE</scope>
    <source>
        <strain evidence="9">AP01</strain>
        <tissue evidence="9">Mycelium</tissue>
    </source>
</reference>
<evidence type="ECO:0000256" key="5">
    <source>
        <dbReference type="ARBA" id="ARBA00022691"/>
    </source>
</evidence>
<dbReference type="InterPro" id="IPR002877">
    <property type="entry name" value="RNA_MeTrfase_FtsJ_dom"/>
</dbReference>
<comment type="similarity">
    <text evidence="1">Belongs to the class I-like SAM-binding methyltransferase superfamily. RNA methyltransferase RlmE family.</text>
</comment>
<protein>
    <recommendedName>
        <fullName evidence="6">rRNA methyltransferase 2, mitochondrial</fullName>
    </recommendedName>
</protein>
<dbReference type="OrthoDB" id="20105at2759"/>
<dbReference type="Proteomes" id="UP000775547">
    <property type="component" value="Unassembled WGS sequence"/>
</dbReference>
<dbReference type="SUPFAM" id="SSF53335">
    <property type="entry name" value="S-adenosyl-L-methionine-dependent methyltransferases"/>
    <property type="match status" value="1"/>
</dbReference>
<dbReference type="InterPro" id="IPR050082">
    <property type="entry name" value="RNA_methyltr_RlmE"/>
</dbReference>
<dbReference type="Gene3D" id="3.40.50.150">
    <property type="entry name" value="Vaccinia Virus protein VP39"/>
    <property type="match status" value="1"/>
</dbReference>
<dbReference type="PANTHER" id="PTHR10920:SF18">
    <property type="entry name" value="RRNA METHYLTRANSFERASE 2, MITOCHONDRIAL"/>
    <property type="match status" value="1"/>
</dbReference>
<feature type="domain" description="Ribosomal RNA methyltransferase FtsJ" evidence="8">
    <location>
        <begin position="158"/>
        <end position="307"/>
    </location>
</feature>
<keyword evidence="2" id="KW-0698">rRNA processing</keyword>
<evidence type="ECO:0000256" key="7">
    <source>
        <dbReference type="PIRSR" id="PIRSR005461-1"/>
    </source>
</evidence>
<keyword evidence="4" id="KW-0808">Transferase</keyword>
<evidence type="ECO:0000313" key="10">
    <source>
        <dbReference type="Proteomes" id="UP000775547"/>
    </source>
</evidence>
<feature type="active site" description="Proton acceptor" evidence="7">
    <location>
        <position position="264"/>
    </location>
</feature>
<dbReference type="AlphaFoldDB" id="A0A9P7KAT3"/>
<dbReference type="PANTHER" id="PTHR10920">
    <property type="entry name" value="RIBOSOMAL RNA METHYLTRANSFERASE"/>
    <property type="match status" value="1"/>
</dbReference>
<reference evidence="9" key="2">
    <citation type="submission" date="2021-10" db="EMBL/GenBank/DDBJ databases">
        <title>Phylogenomics reveals ancestral predisposition of the termite-cultivated fungus Termitomyces towards a domesticated lifestyle.</title>
        <authorList>
            <person name="Auxier B."/>
            <person name="Grum-Grzhimaylo A."/>
            <person name="Cardenas M.E."/>
            <person name="Lodge J.D."/>
            <person name="Laessoe T."/>
            <person name="Pedersen O."/>
            <person name="Smith M.E."/>
            <person name="Kuyper T.W."/>
            <person name="Franco-Molano E.A."/>
            <person name="Baroni T.J."/>
            <person name="Aanen D.K."/>
        </authorList>
    </citation>
    <scope>NUCLEOTIDE SEQUENCE</scope>
    <source>
        <strain evidence="9">AP01</strain>
        <tissue evidence="9">Mycelium</tissue>
    </source>
</reference>
<feature type="domain" description="Ribosomal RNA methyltransferase FtsJ" evidence="8">
    <location>
        <begin position="39"/>
        <end position="85"/>
    </location>
</feature>
<evidence type="ECO:0000256" key="2">
    <source>
        <dbReference type="ARBA" id="ARBA00022552"/>
    </source>
</evidence>